<reference evidence="1 2" key="1">
    <citation type="submission" date="2015-12" db="EMBL/GenBank/DDBJ databases">
        <title>Genome sequence of the marine Rhodobacteraceae strain O3.65, Candidatus Tritonibacter horizontis.</title>
        <authorList>
            <person name="Poehlein A."/>
            <person name="Giebel H.A."/>
            <person name="Voget S."/>
            <person name="Brinkhoff T."/>
        </authorList>
    </citation>
    <scope>NUCLEOTIDE SEQUENCE [LARGE SCALE GENOMIC DNA]</scope>
    <source>
        <strain evidence="1 2">O3.65</strain>
    </source>
</reference>
<evidence type="ECO:0000313" key="2">
    <source>
        <dbReference type="Proteomes" id="UP000068382"/>
    </source>
</evidence>
<dbReference type="Gene3D" id="3.40.190.10">
    <property type="entry name" value="Periplasmic binding protein-like II"/>
    <property type="match status" value="1"/>
</dbReference>
<comment type="caution">
    <text evidence="1">The sequence shown here is derived from an EMBL/GenBank/DDBJ whole genome shotgun (WGS) entry which is preliminary data.</text>
</comment>
<organism evidence="1 2">
    <name type="scientific">Tritonibacter horizontis</name>
    <dbReference type="NCBI Taxonomy" id="1768241"/>
    <lineage>
        <taxon>Bacteria</taxon>
        <taxon>Pseudomonadati</taxon>
        <taxon>Pseudomonadota</taxon>
        <taxon>Alphaproteobacteria</taxon>
        <taxon>Rhodobacterales</taxon>
        <taxon>Paracoccaceae</taxon>
        <taxon>Tritonibacter</taxon>
    </lineage>
</organism>
<dbReference type="PANTHER" id="PTHR35841">
    <property type="entry name" value="PHOSPHONATES-BINDING PERIPLASMIC PROTEIN"/>
    <property type="match status" value="1"/>
</dbReference>
<name>A0A132BS96_9RHOB</name>
<sequence length="262" mass="28765">MIALLPMYDRPETAAANDALWQAIRTELGRGPENLTRDMDLWQAWRSPDLLLAQTCGLPFRARLYGDVQLVATPDYGLPGCPEGHYNSVLIARADQKGTRFTSFAGSRFAYNDPLSQSGWAAAMMRMRADDFLPGALIETGGHRASAEAVAEGRADFATIDALTYQMLQDYEPDLTAQLCELERTEPTPALPFITALGEDVPAIYNALEAAVESLSQAHRDVLHLKKIVHLPPSDYLAVPTPPGPTLVLDRLAREKAMAERT</sequence>
<dbReference type="EMBL" id="LPUY01000100">
    <property type="protein sequence ID" value="KUP91269.1"/>
    <property type="molecule type" value="Genomic_DNA"/>
</dbReference>
<dbReference type="RefSeq" id="WP_068247556.1">
    <property type="nucleotide sequence ID" value="NZ_LPUY01000100.1"/>
</dbReference>
<dbReference type="SUPFAM" id="SSF53850">
    <property type="entry name" value="Periplasmic binding protein-like II"/>
    <property type="match status" value="1"/>
</dbReference>
<dbReference type="OrthoDB" id="7353682at2"/>
<dbReference type="Proteomes" id="UP000068382">
    <property type="component" value="Unassembled WGS sequence"/>
</dbReference>
<keyword evidence="2" id="KW-1185">Reference proteome</keyword>
<dbReference type="Pfam" id="PF12974">
    <property type="entry name" value="Phosphonate-bd"/>
    <property type="match status" value="1"/>
</dbReference>
<evidence type="ECO:0000313" key="1">
    <source>
        <dbReference type="EMBL" id="KUP91269.1"/>
    </source>
</evidence>
<accession>A0A132BS96</accession>
<proteinExistence type="predicted"/>
<dbReference type="PANTHER" id="PTHR35841:SF1">
    <property type="entry name" value="PHOSPHONATES-BINDING PERIPLASMIC PROTEIN"/>
    <property type="match status" value="1"/>
</dbReference>
<gene>
    <name evidence="1" type="ORF">TRIHO_38420</name>
</gene>
<protein>
    <submittedName>
        <fullName evidence="1">ABC transporter, phosphonate, periplasmic substrate-binding protein</fullName>
    </submittedName>
</protein>
<dbReference type="PATRIC" id="fig|1768241.3.peg.4009"/>
<dbReference type="AlphaFoldDB" id="A0A132BS96"/>